<feature type="region of interest" description="Disordered" evidence="1">
    <location>
        <begin position="58"/>
        <end position="86"/>
    </location>
</feature>
<proteinExistence type="predicted"/>
<dbReference type="Gene3D" id="3.40.1190.20">
    <property type="match status" value="1"/>
</dbReference>
<keyword evidence="3" id="KW-1185">Reference proteome</keyword>
<name>A0A923IXX2_9ACTO</name>
<gene>
    <name evidence="2" type="ORF">HD592_001448</name>
</gene>
<reference evidence="2" key="1">
    <citation type="submission" date="2020-08" db="EMBL/GenBank/DDBJ databases">
        <title>Sequencing the genomes of 1000 actinobacteria strains.</title>
        <authorList>
            <person name="Klenk H.-P."/>
        </authorList>
    </citation>
    <scope>NUCLEOTIDE SEQUENCE</scope>
    <source>
        <strain evidence="2">DSM 10695</strain>
    </source>
</reference>
<feature type="compositionally biased region" description="Low complexity" evidence="1">
    <location>
        <begin position="75"/>
        <end position="86"/>
    </location>
</feature>
<protein>
    <recommendedName>
        <fullName evidence="4">Carbohydrate kinase PfkB domain-containing protein</fullName>
    </recommendedName>
</protein>
<sequence length="86" mass="8514">MHALLAGLTTLDVIHALDHEPNTTTKTTCIDHAMAAGGPATNAAVTIAALDALQPDLNADAPSRASGAPDDQKRSSIASAGSAIAA</sequence>
<dbReference type="SUPFAM" id="SSF53613">
    <property type="entry name" value="Ribokinase-like"/>
    <property type="match status" value="1"/>
</dbReference>
<organism evidence="2 3">
    <name type="scientific">Schaalia hyovaginalis</name>
    <dbReference type="NCBI Taxonomy" id="29316"/>
    <lineage>
        <taxon>Bacteria</taxon>
        <taxon>Bacillati</taxon>
        <taxon>Actinomycetota</taxon>
        <taxon>Actinomycetes</taxon>
        <taxon>Actinomycetales</taxon>
        <taxon>Actinomycetaceae</taxon>
        <taxon>Schaalia</taxon>
    </lineage>
</organism>
<evidence type="ECO:0000256" key="1">
    <source>
        <dbReference type="SAM" id="MobiDB-lite"/>
    </source>
</evidence>
<dbReference type="InterPro" id="IPR029056">
    <property type="entry name" value="Ribokinase-like"/>
</dbReference>
<dbReference type="AlphaFoldDB" id="A0A923IXX2"/>
<dbReference type="EMBL" id="JACHMK010000001">
    <property type="protein sequence ID" value="MBB6334883.1"/>
    <property type="molecule type" value="Genomic_DNA"/>
</dbReference>
<dbReference type="Proteomes" id="UP000617426">
    <property type="component" value="Unassembled WGS sequence"/>
</dbReference>
<evidence type="ECO:0000313" key="2">
    <source>
        <dbReference type="EMBL" id="MBB6334883.1"/>
    </source>
</evidence>
<dbReference type="RefSeq" id="WP_425503096.1">
    <property type="nucleotide sequence ID" value="NZ_JACHMK010000001.1"/>
</dbReference>
<evidence type="ECO:0008006" key="4">
    <source>
        <dbReference type="Google" id="ProtNLM"/>
    </source>
</evidence>
<accession>A0A923IXX2</accession>
<comment type="caution">
    <text evidence="2">The sequence shown here is derived from an EMBL/GenBank/DDBJ whole genome shotgun (WGS) entry which is preliminary data.</text>
</comment>
<evidence type="ECO:0000313" key="3">
    <source>
        <dbReference type="Proteomes" id="UP000617426"/>
    </source>
</evidence>